<keyword evidence="3" id="KW-1185">Reference proteome</keyword>
<reference evidence="2 3" key="1">
    <citation type="submission" date="2016-09" db="EMBL/GenBank/DDBJ databases">
        <authorList>
            <person name="Capua I."/>
            <person name="De Benedictis P."/>
            <person name="Joannis T."/>
            <person name="Lombin L.H."/>
            <person name="Cattoli G."/>
        </authorList>
    </citation>
    <scope>NUCLEOTIDE SEQUENCE [LARGE SCALE GENOMIC DNA]</scope>
    <source>
        <strain evidence="2 3">LMG 25899</strain>
    </source>
</reference>
<dbReference type="EMBL" id="MIEK01000045">
    <property type="protein sequence ID" value="OEH81482.1"/>
    <property type="molecule type" value="Genomic_DNA"/>
</dbReference>
<sequence>MKKSVLLVILVLSALTGCTDGQKEKTMVSSNETSSKQSAEKLNDAEKMETYDEIVKEAKKLNIEGNFKESELKLALIPVSVLGNKDYSTLKEAVENLSSSNNKGLQEQNEDKKTEQKANEAATVKAADTSSGFNGDLAKWANTYVFYYLQDGQKQSRLTITGNGGVTQNNYDGTQYFGTASITANSSSALSYNTDTMYPSRMPATKSINSNVKISIQWDNGGGSQVYYGYLSNSSRLILTDGISQNNGVHEVWVTY</sequence>
<feature type="compositionally biased region" description="Polar residues" evidence="1">
    <location>
        <begin position="98"/>
        <end position="107"/>
    </location>
</feature>
<comment type="caution">
    <text evidence="2">The sequence shown here is derived from an EMBL/GenBank/DDBJ whole genome shotgun (WGS) entry which is preliminary data.</text>
</comment>
<evidence type="ECO:0000313" key="3">
    <source>
        <dbReference type="Proteomes" id="UP000095256"/>
    </source>
</evidence>
<dbReference type="Proteomes" id="UP000095256">
    <property type="component" value="Unassembled WGS sequence"/>
</dbReference>
<gene>
    <name evidence="2" type="ORF">BCR26_04355</name>
</gene>
<dbReference type="RefSeq" id="WP_069699537.1">
    <property type="nucleotide sequence ID" value="NZ_JAGGMA010000013.1"/>
</dbReference>
<dbReference type="OrthoDB" id="2328134at2"/>
<dbReference type="AlphaFoldDB" id="A0A1E5KUB5"/>
<evidence type="ECO:0000256" key="1">
    <source>
        <dbReference type="SAM" id="MobiDB-lite"/>
    </source>
</evidence>
<feature type="compositionally biased region" description="Basic and acidic residues" evidence="1">
    <location>
        <begin position="109"/>
        <end position="118"/>
    </location>
</feature>
<evidence type="ECO:0000313" key="2">
    <source>
        <dbReference type="EMBL" id="OEH81482.1"/>
    </source>
</evidence>
<organism evidence="2 3">
    <name type="scientific">Enterococcus rivorum</name>
    <dbReference type="NCBI Taxonomy" id="762845"/>
    <lineage>
        <taxon>Bacteria</taxon>
        <taxon>Bacillati</taxon>
        <taxon>Bacillota</taxon>
        <taxon>Bacilli</taxon>
        <taxon>Lactobacillales</taxon>
        <taxon>Enterococcaceae</taxon>
        <taxon>Enterococcus</taxon>
    </lineage>
</organism>
<protein>
    <recommendedName>
        <fullName evidence="4">Lipoprotein</fullName>
    </recommendedName>
</protein>
<feature type="region of interest" description="Disordered" evidence="1">
    <location>
        <begin position="98"/>
        <end position="118"/>
    </location>
</feature>
<proteinExistence type="predicted"/>
<evidence type="ECO:0008006" key="4">
    <source>
        <dbReference type="Google" id="ProtNLM"/>
    </source>
</evidence>
<name>A0A1E5KUB5_9ENTE</name>
<accession>A0A1E5KUB5</accession>
<dbReference type="PROSITE" id="PS51257">
    <property type="entry name" value="PROKAR_LIPOPROTEIN"/>
    <property type="match status" value="1"/>
</dbReference>